<dbReference type="EMBL" id="JAKLWS010000031">
    <property type="protein sequence ID" value="MCG2590366.1"/>
    <property type="molecule type" value="Genomic_DNA"/>
</dbReference>
<keyword evidence="2 6" id="KW-0698">rRNA processing</keyword>
<dbReference type="HAMAP" id="MF_01007">
    <property type="entry name" value="16SrRNA_methyltr_H"/>
    <property type="match status" value="1"/>
</dbReference>
<gene>
    <name evidence="6 7" type="primary">rsmH</name>
    <name evidence="7" type="ORF">L6773_17450</name>
</gene>
<dbReference type="Proteomes" id="UP001165366">
    <property type="component" value="Unassembled WGS sequence"/>
</dbReference>
<dbReference type="GO" id="GO:0032259">
    <property type="term" value="P:methylation"/>
    <property type="evidence" value="ECO:0007669"/>
    <property type="project" value="UniProtKB-KW"/>
</dbReference>
<dbReference type="SUPFAM" id="SSF81799">
    <property type="entry name" value="Putative methyltransferase TM0872, insert domain"/>
    <property type="match status" value="1"/>
</dbReference>
<keyword evidence="4 6" id="KW-0808">Transferase</keyword>
<reference evidence="7" key="2">
    <citation type="submission" date="2024-05" db="EMBL/GenBank/DDBJ databases">
        <title>Rhodohalobacter halophilus gen. nov., sp. nov., a moderately halophilic member of the family Balneolaceae.</title>
        <authorList>
            <person name="Xia J."/>
        </authorList>
    </citation>
    <scope>NUCLEOTIDE SEQUENCE</scope>
    <source>
        <strain evidence="7">WB101</strain>
    </source>
</reference>
<dbReference type="PIRSF" id="PIRSF004486">
    <property type="entry name" value="MraW"/>
    <property type="match status" value="1"/>
</dbReference>
<dbReference type="Gene3D" id="3.40.50.150">
    <property type="entry name" value="Vaccinia Virus protein VP39"/>
    <property type="match status" value="1"/>
</dbReference>
<comment type="subcellular location">
    <subcellularLocation>
        <location evidence="6">Cytoplasm</location>
    </subcellularLocation>
</comment>
<keyword evidence="8" id="KW-1185">Reference proteome</keyword>
<reference evidence="7" key="1">
    <citation type="submission" date="2022-01" db="EMBL/GenBank/DDBJ databases">
        <authorList>
            <person name="Wang Y."/>
        </authorList>
    </citation>
    <scope>NUCLEOTIDE SEQUENCE</scope>
    <source>
        <strain evidence="7">WB101</strain>
    </source>
</reference>
<evidence type="ECO:0000256" key="2">
    <source>
        <dbReference type="ARBA" id="ARBA00022552"/>
    </source>
</evidence>
<dbReference type="Gene3D" id="1.10.150.170">
    <property type="entry name" value="Putative methyltransferase TM0872, insert domain"/>
    <property type="match status" value="1"/>
</dbReference>
<dbReference type="EC" id="2.1.1.199" evidence="6"/>
<comment type="catalytic activity">
    <reaction evidence="6">
        <text>cytidine(1402) in 16S rRNA + S-adenosyl-L-methionine = N(4)-methylcytidine(1402) in 16S rRNA + S-adenosyl-L-homocysteine + H(+)</text>
        <dbReference type="Rhea" id="RHEA:42928"/>
        <dbReference type="Rhea" id="RHEA-COMP:10286"/>
        <dbReference type="Rhea" id="RHEA-COMP:10287"/>
        <dbReference type="ChEBI" id="CHEBI:15378"/>
        <dbReference type="ChEBI" id="CHEBI:57856"/>
        <dbReference type="ChEBI" id="CHEBI:59789"/>
        <dbReference type="ChEBI" id="CHEBI:74506"/>
        <dbReference type="ChEBI" id="CHEBI:82748"/>
        <dbReference type="EC" id="2.1.1.199"/>
    </reaction>
</comment>
<feature type="binding site" evidence="6">
    <location>
        <position position="102"/>
    </location>
    <ligand>
        <name>S-adenosyl-L-methionine</name>
        <dbReference type="ChEBI" id="CHEBI:59789"/>
    </ligand>
</feature>
<sequence length="309" mass="34689">MATYHPHTPVLLQPAIEFLVTDESGIYIDATLGGGGHSKKILETLSVDATLIGLDQDPEALEAAKERLGDDPRLETISGNFGHLSTLIPPKYHGKISGILFDLGVSTHQIKEAERGFSFQEDGPLDMRMSDLSGVSAYDVVNTYDYEKLRDIIYHYGEERLSRQIAREIIDNRPIETTGELRESIENVIYGRHTIKTVARVFQAIRIEVNRELDVLKQGLQESLDILKSGGRIVAISYHSLEDRIVKNFFRSGNFEGEIEKDFFGNPVKPINVITKQIITPSDKEIKENPAARSAKLRVAEKVKEDEEE</sequence>
<dbReference type="InterPro" id="IPR002903">
    <property type="entry name" value="RsmH"/>
</dbReference>
<evidence type="ECO:0000256" key="4">
    <source>
        <dbReference type="ARBA" id="ARBA00022679"/>
    </source>
</evidence>
<evidence type="ECO:0000256" key="1">
    <source>
        <dbReference type="ARBA" id="ARBA00010396"/>
    </source>
</evidence>
<keyword evidence="3 6" id="KW-0489">Methyltransferase</keyword>
<dbReference type="Pfam" id="PF01795">
    <property type="entry name" value="Methyltransf_5"/>
    <property type="match status" value="1"/>
</dbReference>
<comment type="caution">
    <text evidence="7">The sequence shown here is derived from an EMBL/GenBank/DDBJ whole genome shotgun (WGS) entry which is preliminary data.</text>
</comment>
<dbReference type="PANTHER" id="PTHR11265">
    <property type="entry name" value="S-ADENOSYL-METHYLTRANSFERASE MRAW"/>
    <property type="match status" value="1"/>
</dbReference>
<dbReference type="PANTHER" id="PTHR11265:SF0">
    <property type="entry name" value="12S RRNA N4-METHYLCYTIDINE METHYLTRANSFERASE"/>
    <property type="match status" value="1"/>
</dbReference>
<evidence type="ECO:0000313" key="8">
    <source>
        <dbReference type="Proteomes" id="UP001165366"/>
    </source>
</evidence>
<organism evidence="7 8">
    <name type="scientific">Rhodohalobacter sulfatireducens</name>
    <dbReference type="NCBI Taxonomy" id="2911366"/>
    <lineage>
        <taxon>Bacteria</taxon>
        <taxon>Pseudomonadati</taxon>
        <taxon>Balneolota</taxon>
        <taxon>Balneolia</taxon>
        <taxon>Balneolales</taxon>
        <taxon>Balneolaceae</taxon>
        <taxon>Rhodohalobacter</taxon>
    </lineage>
</organism>
<dbReference type="SUPFAM" id="SSF53335">
    <property type="entry name" value="S-adenosyl-L-methionine-dependent methyltransferases"/>
    <property type="match status" value="1"/>
</dbReference>
<proteinExistence type="inferred from homology"/>
<evidence type="ECO:0000256" key="5">
    <source>
        <dbReference type="ARBA" id="ARBA00022691"/>
    </source>
</evidence>
<evidence type="ECO:0000313" key="7">
    <source>
        <dbReference type="EMBL" id="MCG2590366.1"/>
    </source>
</evidence>
<keyword evidence="6" id="KW-0963">Cytoplasm</keyword>
<dbReference type="NCBIfam" id="TIGR00006">
    <property type="entry name" value="16S rRNA (cytosine(1402)-N(4))-methyltransferase RsmH"/>
    <property type="match status" value="1"/>
</dbReference>
<evidence type="ECO:0000256" key="6">
    <source>
        <dbReference type="HAMAP-Rule" id="MF_01007"/>
    </source>
</evidence>
<feature type="binding site" evidence="6">
    <location>
        <begin position="35"/>
        <end position="37"/>
    </location>
    <ligand>
        <name>S-adenosyl-L-methionine</name>
        <dbReference type="ChEBI" id="CHEBI:59789"/>
    </ligand>
</feature>
<protein>
    <recommendedName>
        <fullName evidence="6">Ribosomal RNA small subunit methyltransferase H</fullName>
        <ecNumber evidence="6">2.1.1.199</ecNumber>
    </recommendedName>
    <alternativeName>
        <fullName evidence="6">16S rRNA m(4)C1402 methyltransferase</fullName>
    </alternativeName>
    <alternativeName>
        <fullName evidence="6">rRNA (cytosine-N(4)-)-methyltransferase RsmH</fullName>
    </alternativeName>
</protein>
<name>A0ABS9KHM8_9BACT</name>
<comment type="similarity">
    <text evidence="1 6">Belongs to the methyltransferase superfamily. RsmH family.</text>
</comment>
<evidence type="ECO:0000256" key="3">
    <source>
        <dbReference type="ARBA" id="ARBA00022603"/>
    </source>
</evidence>
<comment type="function">
    <text evidence="6">Specifically methylates the N4 position of cytidine in position 1402 (C1402) of 16S rRNA.</text>
</comment>
<dbReference type="InterPro" id="IPR029063">
    <property type="entry name" value="SAM-dependent_MTases_sf"/>
</dbReference>
<feature type="binding site" evidence="6">
    <location>
        <position position="81"/>
    </location>
    <ligand>
        <name>S-adenosyl-L-methionine</name>
        <dbReference type="ChEBI" id="CHEBI:59789"/>
    </ligand>
</feature>
<dbReference type="GO" id="GO:0008168">
    <property type="term" value="F:methyltransferase activity"/>
    <property type="evidence" value="ECO:0007669"/>
    <property type="project" value="UniProtKB-KW"/>
</dbReference>
<feature type="binding site" evidence="6">
    <location>
        <position position="55"/>
    </location>
    <ligand>
        <name>S-adenosyl-L-methionine</name>
        <dbReference type="ChEBI" id="CHEBI:59789"/>
    </ligand>
</feature>
<accession>A0ABS9KHM8</accession>
<feature type="binding site" evidence="6">
    <location>
        <position position="109"/>
    </location>
    <ligand>
        <name>S-adenosyl-L-methionine</name>
        <dbReference type="ChEBI" id="CHEBI:59789"/>
    </ligand>
</feature>
<keyword evidence="5 6" id="KW-0949">S-adenosyl-L-methionine</keyword>
<dbReference type="InterPro" id="IPR023397">
    <property type="entry name" value="SAM-dep_MeTrfase_MraW_recog"/>
</dbReference>
<dbReference type="RefSeq" id="WP_237855751.1">
    <property type="nucleotide sequence ID" value="NZ_JAKLWS010000031.1"/>
</dbReference>